<dbReference type="Pfam" id="PF07876">
    <property type="entry name" value="Dabb"/>
    <property type="match status" value="1"/>
</dbReference>
<name>A0ABV8JZQ7_9BACL</name>
<sequence length="95" mass="10728">MITHIVLFKLKDRSPEAIAQTVQVLKDMEGKIDVLKHIEVGVDVVHSERSYDIALFTKFDSLEALGAYQIHPVHQKVIEHMAQVREASASVDFES</sequence>
<comment type="caution">
    <text evidence="2">The sequence shown here is derived from an EMBL/GenBank/DDBJ whole genome shotgun (WGS) entry which is preliminary data.</text>
</comment>
<dbReference type="RefSeq" id="WP_377718583.1">
    <property type="nucleotide sequence ID" value="NZ_JBHSAM010000020.1"/>
</dbReference>
<dbReference type="SMART" id="SM00886">
    <property type="entry name" value="Dabb"/>
    <property type="match status" value="1"/>
</dbReference>
<protein>
    <submittedName>
        <fullName evidence="2">Dabb family protein</fullName>
    </submittedName>
</protein>
<dbReference type="SUPFAM" id="SSF54909">
    <property type="entry name" value="Dimeric alpha+beta barrel"/>
    <property type="match status" value="1"/>
</dbReference>
<organism evidence="2 3">
    <name type="scientific">Paenibacillus xanthanilyticus</name>
    <dbReference type="NCBI Taxonomy" id="1783531"/>
    <lineage>
        <taxon>Bacteria</taxon>
        <taxon>Bacillati</taxon>
        <taxon>Bacillota</taxon>
        <taxon>Bacilli</taxon>
        <taxon>Bacillales</taxon>
        <taxon>Paenibacillaceae</taxon>
        <taxon>Paenibacillus</taxon>
    </lineage>
</organism>
<dbReference type="Proteomes" id="UP001595715">
    <property type="component" value="Unassembled WGS sequence"/>
</dbReference>
<dbReference type="EMBL" id="JBHSAM010000020">
    <property type="protein sequence ID" value="MFC4099914.1"/>
    <property type="molecule type" value="Genomic_DNA"/>
</dbReference>
<dbReference type="Gene3D" id="3.30.70.100">
    <property type="match status" value="1"/>
</dbReference>
<evidence type="ECO:0000313" key="2">
    <source>
        <dbReference type="EMBL" id="MFC4099914.1"/>
    </source>
</evidence>
<dbReference type="InterPro" id="IPR011008">
    <property type="entry name" value="Dimeric_a/b-barrel"/>
</dbReference>
<accession>A0ABV8JZQ7</accession>
<reference evidence="3" key="1">
    <citation type="journal article" date="2019" name="Int. J. Syst. Evol. Microbiol.">
        <title>The Global Catalogue of Microorganisms (GCM) 10K type strain sequencing project: providing services to taxonomists for standard genome sequencing and annotation.</title>
        <authorList>
            <consortium name="The Broad Institute Genomics Platform"/>
            <consortium name="The Broad Institute Genome Sequencing Center for Infectious Disease"/>
            <person name="Wu L."/>
            <person name="Ma J."/>
        </authorList>
    </citation>
    <scope>NUCLEOTIDE SEQUENCE [LARGE SCALE GENOMIC DNA]</scope>
    <source>
        <strain evidence="3">IBRC-M 10987</strain>
    </source>
</reference>
<feature type="domain" description="Stress-response A/B barrel" evidence="1">
    <location>
        <begin position="2"/>
        <end position="93"/>
    </location>
</feature>
<evidence type="ECO:0000259" key="1">
    <source>
        <dbReference type="PROSITE" id="PS51502"/>
    </source>
</evidence>
<evidence type="ECO:0000313" key="3">
    <source>
        <dbReference type="Proteomes" id="UP001595715"/>
    </source>
</evidence>
<dbReference type="PANTHER" id="PTHR37832:SF1">
    <property type="entry name" value="STRESS-RESPONSE A_B BARREL DOMAIN-CONTAINING PROTEIN"/>
    <property type="match status" value="1"/>
</dbReference>
<keyword evidence="3" id="KW-1185">Reference proteome</keyword>
<proteinExistence type="predicted"/>
<dbReference type="PANTHER" id="PTHR37832">
    <property type="entry name" value="BLL2683 PROTEIN"/>
    <property type="match status" value="1"/>
</dbReference>
<dbReference type="InterPro" id="IPR013097">
    <property type="entry name" value="Dabb"/>
</dbReference>
<dbReference type="PROSITE" id="PS51502">
    <property type="entry name" value="S_R_A_B_BARREL"/>
    <property type="match status" value="1"/>
</dbReference>
<gene>
    <name evidence="2" type="ORF">ACFOZ8_09600</name>
</gene>